<gene>
    <name evidence="2" type="ORF">HMJ28_06195</name>
    <name evidence="3" type="ORF">SAMN05216497_1275</name>
</gene>
<evidence type="ECO:0000313" key="4">
    <source>
        <dbReference type="Proteomes" id="UP000198811"/>
    </source>
</evidence>
<keyword evidence="1" id="KW-0472">Membrane</keyword>
<comment type="caution">
    <text evidence="2">The sequence shown here is derived from an EMBL/GenBank/DDBJ whole genome shotgun (WGS) entry which is preliminary data.</text>
</comment>
<sequence length="64" mass="7524">MKKKWLIIFTSMFIAAIWGYFIDLKNGNITGFIYKIVFVGAFMLALQYSINRSKKKTLKNKKNK</sequence>
<name>A0A240AL10_CLOCO</name>
<keyword evidence="4" id="KW-1185">Reference proteome</keyword>
<dbReference type="Proteomes" id="UP000198811">
    <property type="component" value="Unassembled WGS sequence"/>
</dbReference>
<evidence type="ECO:0000313" key="3">
    <source>
        <dbReference type="EMBL" id="SDL38998.1"/>
    </source>
</evidence>
<dbReference type="OrthoDB" id="1935657at2"/>
<evidence type="ECO:0000256" key="1">
    <source>
        <dbReference type="SAM" id="Phobius"/>
    </source>
</evidence>
<evidence type="ECO:0000313" key="2">
    <source>
        <dbReference type="EMBL" id="NOH15974.1"/>
    </source>
</evidence>
<dbReference type="AlphaFoldDB" id="A0A240AL10"/>
<dbReference type="RefSeq" id="WP_089867675.1">
    <property type="nucleotide sequence ID" value="NZ_FNGL01000027.1"/>
</dbReference>
<keyword evidence="1" id="KW-0812">Transmembrane</keyword>
<dbReference type="GeneID" id="70577601"/>
<dbReference type="EMBL" id="JABFIF010000009">
    <property type="protein sequence ID" value="NOH15974.1"/>
    <property type="molecule type" value="Genomic_DNA"/>
</dbReference>
<proteinExistence type="predicted"/>
<organism evidence="2 5">
    <name type="scientific">Clostridium cochlearium</name>
    <dbReference type="NCBI Taxonomy" id="1494"/>
    <lineage>
        <taxon>Bacteria</taxon>
        <taxon>Bacillati</taxon>
        <taxon>Bacillota</taxon>
        <taxon>Clostridia</taxon>
        <taxon>Eubacteriales</taxon>
        <taxon>Clostridiaceae</taxon>
        <taxon>Clostridium</taxon>
    </lineage>
</organism>
<reference evidence="3 4" key="1">
    <citation type="submission" date="2016-10" db="EMBL/GenBank/DDBJ databases">
        <authorList>
            <person name="Varghese N."/>
            <person name="Submissions S."/>
        </authorList>
    </citation>
    <scope>NUCLEOTIDE SEQUENCE [LARGE SCALE GENOMIC DNA]</scope>
    <source>
        <strain evidence="3 4">NLAE-zl-C224</strain>
    </source>
</reference>
<accession>A0A240AL10</accession>
<feature type="transmembrane region" description="Helical" evidence="1">
    <location>
        <begin position="28"/>
        <end position="50"/>
    </location>
</feature>
<feature type="transmembrane region" description="Helical" evidence="1">
    <location>
        <begin position="5"/>
        <end position="22"/>
    </location>
</feature>
<evidence type="ECO:0000313" key="5">
    <source>
        <dbReference type="Proteomes" id="UP000528432"/>
    </source>
</evidence>
<protein>
    <submittedName>
        <fullName evidence="2">Uncharacterized protein</fullName>
    </submittedName>
</protein>
<dbReference type="EMBL" id="FNGL01000027">
    <property type="protein sequence ID" value="SDL38998.1"/>
    <property type="molecule type" value="Genomic_DNA"/>
</dbReference>
<reference evidence="2 5" key="2">
    <citation type="submission" date="2020-05" db="EMBL/GenBank/DDBJ databases">
        <title>Draft genome sequence of Clostridium cochlearium strain AGROS13 isolated from a sheep dairy farm in New Zealand.</title>
        <authorList>
            <person name="Gupta T.B."/>
            <person name="Jauregui R."/>
            <person name="Risson A.N."/>
            <person name="Brightwell G."/>
            <person name="Maclean P."/>
        </authorList>
    </citation>
    <scope>NUCLEOTIDE SEQUENCE [LARGE SCALE GENOMIC DNA]</scope>
    <source>
        <strain evidence="2 5">AGROS13</strain>
    </source>
</reference>
<dbReference type="Proteomes" id="UP000528432">
    <property type="component" value="Unassembled WGS sequence"/>
</dbReference>
<keyword evidence="1" id="KW-1133">Transmembrane helix</keyword>